<sequence length="144" mass="15947">MKRIYIFLCLSLILMPAVACSPTEPAAEQHDPAPETHHHNHTPASTQLDITFQSSPDHPGKNQPVELKSVITAEKDPVENAQVEYEVWKQGEQHEMIKASHQANGIYVATKNFPQDGQYHVIVHVTAPGIHQMINGSVLIGESQ</sequence>
<evidence type="ECO:0000256" key="1">
    <source>
        <dbReference type="SAM" id="MobiDB-lite"/>
    </source>
</evidence>
<dbReference type="InterPro" id="IPR032693">
    <property type="entry name" value="YtkA-like_dom"/>
</dbReference>
<protein>
    <submittedName>
        <fullName evidence="4">FixH family protein</fullName>
    </submittedName>
</protein>
<evidence type="ECO:0000313" key="5">
    <source>
        <dbReference type="Proteomes" id="UP000538292"/>
    </source>
</evidence>
<keyword evidence="2" id="KW-0732">Signal</keyword>
<organism evidence="4 5">
    <name type="scientific">Thermoactinomyces mirandus</name>
    <dbReference type="NCBI Taxonomy" id="2756294"/>
    <lineage>
        <taxon>Bacteria</taxon>
        <taxon>Bacillati</taxon>
        <taxon>Bacillota</taxon>
        <taxon>Bacilli</taxon>
        <taxon>Bacillales</taxon>
        <taxon>Thermoactinomycetaceae</taxon>
        <taxon>Thermoactinomyces</taxon>
    </lineage>
</organism>
<proteinExistence type="predicted"/>
<feature type="compositionally biased region" description="Basic and acidic residues" evidence="1">
    <location>
        <begin position="27"/>
        <end position="37"/>
    </location>
</feature>
<dbReference type="Pfam" id="PF13115">
    <property type="entry name" value="YtkA"/>
    <property type="match status" value="1"/>
</dbReference>
<dbReference type="AlphaFoldDB" id="A0A7W2ARV7"/>
<dbReference type="EMBL" id="JACEOL010000037">
    <property type="protein sequence ID" value="MBA4603008.1"/>
    <property type="molecule type" value="Genomic_DNA"/>
</dbReference>
<dbReference type="RefSeq" id="WP_181741119.1">
    <property type="nucleotide sequence ID" value="NZ_JACEOL010000037.1"/>
</dbReference>
<feature type="domain" description="YtkA-like" evidence="3">
    <location>
        <begin position="45"/>
        <end position="124"/>
    </location>
</feature>
<evidence type="ECO:0000256" key="2">
    <source>
        <dbReference type="SAM" id="SignalP"/>
    </source>
</evidence>
<evidence type="ECO:0000313" key="4">
    <source>
        <dbReference type="EMBL" id="MBA4603008.1"/>
    </source>
</evidence>
<feature type="signal peptide" evidence="2">
    <location>
        <begin position="1"/>
        <end position="19"/>
    </location>
</feature>
<accession>A0A7W2ARV7</accession>
<gene>
    <name evidence="4" type="ORF">H2C83_11910</name>
</gene>
<dbReference type="Proteomes" id="UP000538292">
    <property type="component" value="Unassembled WGS sequence"/>
</dbReference>
<keyword evidence="5" id="KW-1185">Reference proteome</keyword>
<name>A0A7W2ARV7_9BACL</name>
<feature type="chain" id="PRO_5039114750" evidence="2">
    <location>
        <begin position="20"/>
        <end position="144"/>
    </location>
</feature>
<comment type="caution">
    <text evidence="4">The sequence shown here is derived from an EMBL/GenBank/DDBJ whole genome shotgun (WGS) entry which is preliminary data.</text>
</comment>
<feature type="region of interest" description="Disordered" evidence="1">
    <location>
        <begin position="24"/>
        <end position="43"/>
    </location>
</feature>
<evidence type="ECO:0000259" key="3">
    <source>
        <dbReference type="Pfam" id="PF13115"/>
    </source>
</evidence>
<reference evidence="4 5" key="1">
    <citation type="submission" date="2020-07" db="EMBL/GenBank/DDBJ databases">
        <title>Thermoactinomyces phylogeny.</title>
        <authorList>
            <person name="Dunlap C."/>
        </authorList>
    </citation>
    <scope>NUCLEOTIDE SEQUENCE [LARGE SCALE GENOMIC DNA]</scope>
    <source>
        <strain evidence="4 5">AMNI-1</strain>
    </source>
</reference>